<protein>
    <submittedName>
        <fullName evidence="2">FkbH domain protein</fullName>
    </submittedName>
</protein>
<dbReference type="InterPro" id="IPR025282">
    <property type="entry name" value="DUF4214"/>
</dbReference>
<dbReference type="AlphaFoldDB" id="A0A078L199"/>
<dbReference type="Gene3D" id="3.40.50.1110">
    <property type="entry name" value="SGNH hydrolase"/>
    <property type="match status" value="1"/>
</dbReference>
<dbReference type="InterPro" id="IPR023214">
    <property type="entry name" value="HAD_sf"/>
</dbReference>
<sequence length="690" mass="78095">MSLPEDDAADFAEKWVKIAYQSILGRDADEAGLKAHMEAIKSEAEIPHLLRSFVNSQEHIDNVRRGKIANVEPPYNYQTARLPTTQAESLDQETLNAKILLLGTCGISGFVDYFPENCKVDNILWGSSQIDLLPEVDLENYDAVVVSLTLRHILGANSVADTTIGKELLWAQLHSEDELQGYFDSCKELLDSKVALFASCSKKVKVLFLSFLEPTSNHMGYLFPRFHLRNPSFFVMKLNEAMSQAVSAISNAYYLDINEILNGYGKYSVQDDSVLYIGHASYVGDYGVDYDNKRLQQSTLVSQLYQSISPSKTVFYTVAHRIIDSLKIIKQTNPIKIIITDLDDTLWRGVAADDAMPDWQRLEGWPLGYIEALLIFKARGGLLAIASKNSEEETKIRFNKLLGDRISLDAFVSLKINFEPKSKNIAEILKEVNILPANALFIDDNPREIDEVKHLFPEIRTLSKEHYDWRRQILTSVSTQVASISSESANRTASIQALIERNLHREQSSHEDWLASLCLTQHHVLLQSIEHHHFQRAFELLNKTNQFNTTGRRWDLREVAELFDQGGFFVSAFLKDKTMDSGLIAVAIVQENKILQVVLSCRVFGLGVEYAMGRLVTLLILKNYGQVTATIEDSGKNLTCHAYFKNMGFHQSENHFYSSTVPEAPQYIHLDSSKNESIEFERATLLENCF</sequence>
<dbReference type="Gene3D" id="3.40.50.1000">
    <property type="entry name" value="HAD superfamily/HAD-like"/>
    <property type="match status" value="1"/>
</dbReference>
<gene>
    <name evidence="2" type="ORF">BN59_02136</name>
</gene>
<dbReference type="OrthoDB" id="323926at2"/>
<reference evidence="2 3" key="1">
    <citation type="submission" date="2014-06" db="EMBL/GenBank/DDBJ databases">
        <authorList>
            <person name="Urmite Genomes Urmite Genomes"/>
        </authorList>
    </citation>
    <scope>NUCLEOTIDE SEQUENCE [LARGE SCALE GENOMIC DNA]</scope>
</reference>
<evidence type="ECO:0000313" key="3">
    <source>
        <dbReference type="Proteomes" id="UP000044071"/>
    </source>
</evidence>
<dbReference type="GO" id="GO:0016788">
    <property type="term" value="F:hydrolase activity, acting on ester bonds"/>
    <property type="evidence" value="ECO:0007669"/>
    <property type="project" value="UniProtKB-ARBA"/>
</dbReference>
<dbReference type="EMBL" id="CCSB01000002">
    <property type="protein sequence ID" value="CDZ77843.1"/>
    <property type="molecule type" value="Genomic_DNA"/>
</dbReference>
<evidence type="ECO:0000313" key="2">
    <source>
        <dbReference type="EMBL" id="CDZ77843.1"/>
    </source>
</evidence>
<dbReference type="NCBIfam" id="TIGR01686">
    <property type="entry name" value="FkbH"/>
    <property type="match status" value="1"/>
</dbReference>
<feature type="domain" description="DUF4214" evidence="1">
    <location>
        <begin position="13"/>
        <end position="61"/>
    </location>
</feature>
<dbReference type="RefSeq" id="WP_052403244.1">
    <property type="nucleotide sequence ID" value="NZ_CCVW01000002.1"/>
</dbReference>
<proteinExistence type="predicted"/>
<name>A0A078L199_9GAMM</name>
<dbReference type="eggNOG" id="COG3882">
    <property type="taxonomic scope" value="Bacteria"/>
</dbReference>
<dbReference type="InterPro" id="IPR010037">
    <property type="entry name" value="FkbH_domain"/>
</dbReference>
<evidence type="ECO:0000259" key="1">
    <source>
        <dbReference type="Pfam" id="PF13946"/>
    </source>
</evidence>
<keyword evidence="3" id="KW-1185">Reference proteome</keyword>
<dbReference type="InterPro" id="IPR036412">
    <property type="entry name" value="HAD-like_sf"/>
</dbReference>
<dbReference type="InterPro" id="IPR010033">
    <property type="entry name" value="HAD_SF_ppase_IIIC"/>
</dbReference>
<dbReference type="STRING" id="1034943.BN59_02136"/>
<accession>A0A078L199</accession>
<organism evidence="2 3">
    <name type="scientific">Legionella massiliensis</name>
    <dbReference type="NCBI Taxonomy" id="1034943"/>
    <lineage>
        <taxon>Bacteria</taxon>
        <taxon>Pseudomonadati</taxon>
        <taxon>Pseudomonadota</taxon>
        <taxon>Gammaproteobacteria</taxon>
        <taxon>Legionellales</taxon>
        <taxon>Legionellaceae</taxon>
        <taxon>Legionella</taxon>
    </lineage>
</organism>
<dbReference type="NCBIfam" id="TIGR01681">
    <property type="entry name" value="HAD-SF-IIIC"/>
    <property type="match status" value="1"/>
</dbReference>
<dbReference type="SUPFAM" id="SSF56784">
    <property type="entry name" value="HAD-like"/>
    <property type="match status" value="1"/>
</dbReference>
<dbReference type="Pfam" id="PF13946">
    <property type="entry name" value="DUF4214"/>
    <property type="match status" value="1"/>
</dbReference>
<dbReference type="Proteomes" id="UP000044071">
    <property type="component" value="Unassembled WGS sequence"/>
</dbReference>
<dbReference type="InterPro" id="IPR036514">
    <property type="entry name" value="SGNH_hydro_sf"/>
</dbReference>